<evidence type="ECO:0000313" key="3">
    <source>
        <dbReference type="Proteomes" id="UP001341281"/>
    </source>
</evidence>
<name>A0AAQ3SU33_PASNO</name>
<organism evidence="2 3">
    <name type="scientific">Paspalum notatum var. saurae</name>
    <dbReference type="NCBI Taxonomy" id="547442"/>
    <lineage>
        <taxon>Eukaryota</taxon>
        <taxon>Viridiplantae</taxon>
        <taxon>Streptophyta</taxon>
        <taxon>Embryophyta</taxon>
        <taxon>Tracheophyta</taxon>
        <taxon>Spermatophyta</taxon>
        <taxon>Magnoliopsida</taxon>
        <taxon>Liliopsida</taxon>
        <taxon>Poales</taxon>
        <taxon>Poaceae</taxon>
        <taxon>PACMAD clade</taxon>
        <taxon>Panicoideae</taxon>
        <taxon>Andropogonodae</taxon>
        <taxon>Paspaleae</taxon>
        <taxon>Paspalinae</taxon>
        <taxon>Paspalum</taxon>
    </lineage>
</organism>
<accession>A0AAQ3SU33</accession>
<dbReference type="AlphaFoldDB" id="A0AAQ3SU33"/>
<reference evidence="2 3" key="1">
    <citation type="submission" date="2024-02" db="EMBL/GenBank/DDBJ databases">
        <title>High-quality chromosome-scale genome assembly of Pensacola bahiagrass (Paspalum notatum Flugge var. saurae).</title>
        <authorList>
            <person name="Vega J.M."/>
            <person name="Podio M."/>
            <person name="Orjuela J."/>
            <person name="Siena L.A."/>
            <person name="Pessino S.C."/>
            <person name="Combes M.C."/>
            <person name="Mariac C."/>
            <person name="Albertini E."/>
            <person name="Pupilli F."/>
            <person name="Ortiz J.P.A."/>
            <person name="Leblanc O."/>
        </authorList>
    </citation>
    <scope>NUCLEOTIDE SEQUENCE [LARGE SCALE GENOMIC DNA]</scope>
    <source>
        <strain evidence="2">R1</strain>
        <tissue evidence="2">Leaf</tissue>
    </source>
</reference>
<proteinExistence type="predicted"/>
<protein>
    <submittedName>
        <fullName evidence="2">Uncharacterized protein</fullName>
    </submittedName>
</protein>
<sequence>MSACDRLLAANIVVSWSRSNDGGGSLPSTLVESDTSPSSLPSSTAYDGPPACANRSIDGTLRFWDRKGGGSSSKA</sequence>
<feature type="region of interest" description="Disordered" evidence="1">
    <location>
        <begin position="18"/>
        <end position="52"/>
    </location>
</feature>
<dbReference type="EMBL" id="CP144746">
    <property type="protein sequence ID" value="WVZ60665.1"/>
    <property type="molecule type" value="Genomic_DNA"/>
</dbReference>
<dbReference type="Proteomes" id="UP001341281">
    <property type="component" value="Chromosome 02"/>
</dbReference>
<evidence type="ECO:0000313" key="2">
    <source>
        <dbReference type="EMBL" id="WVZ60665.1"/>
    </source>
</evidence>
<evidence type="ECO:0000256" key="1">
    <source>
        <dbReference type="SAM" id="MobiDB-lite"/>
    </source>
</evidence>
<feature type="compositionally biased region" description="Low complexity" evidence="1">
    <location>
        <begin position="33"/>
        <end position="44"/>
    </location>
</feature>
<feature type="compositionally biased region" description="Polar residues" evidence="1">
    <location>
        <begin position="18"/>
        <end position="32"/>
    </location>
</feature>
<keyword evidence="3" id="KW-1185">Reference proteome</keyword>
<gene>
    <name evidence="2" type="ORF">U9M48_010656</name>
</gene>